<dbReference type="AlphaFoldDB" id="A3XL93"/>
<evidence type="ECO:0000313" key="1">
    <source>
        <dbReference type="EMBL" id="EAQ49679.1"/>
    </source>
</evidence>
<dbReference type="OrthoDB" id="1436593at2"/>
<comment type="caution">
    <text evidence="1">The sequence shown here is derived from an EMBL/GenBank/DDBJ whole genome shotgun (WGS) entry which is preliminary data.</text>
</comment>
<gene>
    <name evidence="1" type="ORF">MED217_12509</name>
</gene>
<dbReference type="Proteomes" id="UP000001601">
    <property type="component" value="Unassembled WGS sequence"/>
</dbReference>
<organism evidence="1 2">
    <name type="scientific">Leeuwenhoekiella blandensis (strain CECT 7118 / CCUG 51940 / KCTC 22103 / MED217)</name>
    <name type="common">Flavobacterium sp. (strain MED217)</name>
    <dbReference type="NCBI Taxonomy" id="398720"/>
    <lineage>
        <taxon>Bacteria</taxon>
        <taxon>Pseudomonadati</taxon>
        <taxon>Bacteroidota</taxon>
        <taxon>Flavobacteriia</taxon>
        <taxon>Flavobacteriales</taxon>
        <taxon>Flavobacteriaceae</taxon>
        <taxon>Leeuwenhoekiella</taxon>
    </lineage>
</organism>
<name>A3XL93_LEEBM</name>
<proteinExistence type="predicted"/>
<dbReference type="EMBL" id="AANC01000004">
    <property type="protein sequence ID" value="EAQ49679.1"/>
    <property type="molecule type" value="Genomic_DNA"/>
</dbReference>
<evidence type="ECO:0000313" key="2">
    <source>
        <dbReference type="Proteomes" id="UP000001601"/>
    </source>
</evidence>
<protein>
    <submittedName>
        <fullName evidence="1">Uncharacterized protein</fullName>
    </submittedName>
</protein>
<keyword evidence="2" id="KW-1185">Reference proteome</keyword>
<dbReference type="HOGENOM" id="CLU_1576544_0_0_10"/>
<dbReference type="RefSeq" id="WP_009780858.1">
    <property type="nucleotide sequence ID" value="NZ_CH672395.1"/>
</dbReference>
<sequence>MKLNMILVFALVVGAVAIPYIFFVFSASNAKKLSNFFKAQAAKQGLSFNLKEQWSNRIIGIDTSKNVLLYTQFIQGEFKHQQLDLNAVARVHILEDLQSKRIEGKLSSTLENLALELVLKGNEASIILNFYDSLLDASQNFEMKRANSWKTTIEDLLKQNEKATHVRAA</sequence>
<reference evidence="1 2" key="1">
    <citation type="journal article" date="2007" name="Nature">
        <title>Light stimulates growth of proteorhodopsin-containing marine Flavobacteria.</title>
        <authorList>
            <person name="Gomez-Consarnau L."/>
            <person name="Gonzalez J.M."/>
            <person name="Coll-Llado M."/>
            <person name="Gourdon P."/>
            <person name="Pascher T."/>
            <person name="Neutze R."/>
            <person name="Pedros-Alio C."/>
            <person name="Pinhassi J."/>
        </authorList>
    </citation>
    <scope>NUCLEOTIDE SEQUENCE [LARGE SCALE GENOMIC DNA]</scope>
    <source>
        <strain evidence="1 2">MED217</strain>
    </source>
</reference>
<accession>A3XL93</accession>
<dbReference type="eggNOG" id="ENOG50334VH">
    <property type="taxonomic scope" value="Bacteria"/>
</dbReference>